<proteinExistence type="predicted"/>
<protein>
    <recommendedName>
        <fullName evidence="3">Berberine/berberine-like domain-containing protein</fullName>
    </recommendedName>
</protein>
<dbReference type="Proteomes" id="UP001610335">
    <property type="component" value="Unassembled WGS sequence"/>
</dbReference>
<gene>
    <name evidence="1" type="ORF">BDW59DRAFT_151824</name>
</gene>
<reference evidence="1 2" key="1">
    <citation type="submission" date="2024-07" db="EMBL/GenBank/DDBJ databases">
        <title>Section-level genome sequencing and comparative genomics of Aspergillus sections Usti and Cavernicolus.</title>
        <authorList>
            <consortium name="Lawrence Berkeley National Laboratory"/>
            <person name="Nybo J.L."/>
            <person name="Vesth T.C."/>
            <person name="Theobald S."/>
            <person name="Frisvad J.C."/>
            <person name="Larsen T.O."/>
            <person name="Kjaerboelling I."/>
            <person name="Rothschild-Mancinelli K."/>
            <person name="Lyhne E.K."/>
            <person name="Kogle M.E."/>
            <person name="Barry K."/>
            <person name="Clum A."/>
            <person name="Na H."/>
            <person name="Ledsgaard L."/>
            <person name="Lin J."/>
            <person name="Lipzen A."/>
            <person name="Kuo A."/>
            <person name="Riley R."/>
            <person name="Mondo S."/>
            <person name="LaButti K."/>
            <person name="Haridas S."/>
            <person name="Pangalinan J."/>
            <person name="Salamov A.A."/>
            <person name="Simmons B.A."/>
            <person name="Magnuson J.K."/>
            <person name="Chen J."/>
            <person name="Drula E."/>
            <person name="Henrissat B."/>
            <person name="Wiebenga A."/>
            <person name="Lubbers R.J."/>
            <person name="Gomes A.C."/>
            <person name="Makela M.R."/>
            <person name="Stajich J."/>
            <person name="Grigoriev I.V."/>
            <person name="Mortensen U.H."/>
            <person name="De vries R.P."/>
            <person name="Baker S.E."/>
            <person name="Andersen M.R."/>
        </authorList>
    </citation>
    <scope>NUCLEOTIDE SEQUENCE [LARGE SCALE GENOMIC DNA]</scope>
    <source>
        <strain evidence="1 2">CBS 600.67</strain>
    </source>
</reference>
<evidence type="ECO:0000313" key="1">
    <source>
        <dbReference type="EMBL" id="KAL2818781.1"/>
    </source>
</evidence>
<evidence type="ECO:0000313" key="2">
    <source>
        <dbReference type="Proteomes" id="UP001610335"/>
    </source>
</evidence>
<name>A0ABR4HTG1_9EURO</name>
<accession>A0ABR4HTG1</accession>
<dbReference type="EMBL" id="JBFXLS010000081">
    <property type="protein sequence ID" value="KAL2818781.1"/>
    <property type="molecule type" value="Genomic_DNA"/>
</dbReference>
<organism evidence="1 2">
    <name type="scientific">Aspergillus cavernicola</name>
    <dbReference type="NCBI Taxonomy" id="176166"/>
    <lineage>
        <taxon>Eukaryota</taxon>
        <taxon>Fungi</taxon>
        <taxon>Dikarya</taxon>
        <taxon>Ascomycota</taxon>
        <taxon>Pezizomycotina</taxon>
        <taxon>Eurotiomycetes</taxon>
        <taxon>Eurotiomycetidae</taxon>
        <taxon>Eurotiales</taxon>
        <taxon>Aspergillaceae</taxon>
        <taxon>Aspergillus</taxon>
        <taxon>Aspergillus subgen. Nidulantes</taxon>
    </lineage>
</organism>
<evidence type="ECO:0008006" key="3">
    <source>
        <dbReference type="Google" id="ProtNLM"/>
    </source>
</evidence>
<sequence>MVFPVCALHMQSMSAMAAMNLVKADFKNPEILSAANPSKFGLYHGSYYKKENYNKVSKINSWM</sequence>
<comment type="caution">
    <text evidence="1">The sequence shown here is derived from an EMBL/GenBank/DDBJ whole genome shotgun (WGS) entry which is preliminary data.</text>
</comment>
<keyword evidence="2" id="KW-1185">Reference proteome</keyword>